<dbReference type="CDD" id="cd06261">
    <property type="entry name" value="TM_PBP2"/>
    <property type="match status" value="1"/>
</dbReference>
<evidence type="ECO:0000256" key="10">
    <source>
        <dbReference type="ARBA" id="ARBA00024202"/>
    </source>
</evidence>
<evidence type="ECO:0000256" key="4">
    <source>
        <dbReference type="ARBA" id="ARBA00022519"/>
    </source>
</evidence>
<name>A0ABP9UJI6_9BACT</name>
<comment type="similarity">
    <text evidence="10">Belongs to the binding-protein-dependent transport system permease family. OppBC subfamily.</text>
</comment>
<evidence type="ECO:0000256" key="11">
    <source>
        <dbReference type="ARBA" id="ARBA00072251"/>
    </source>
</evidence>
<keyword evidence="8 12" id="KW-1133">Transmembrane helix</keyword>
<comment type="subcellular location">
    <subcellularLocation>
        <location evidence="1">Cell inner membrane</location>
        <topology evidence="1">Multi-pass membrane protein</topology>
    </subcellularLocation>
    <subcellularLocation>
        <location evidence="12">Cell membrane</location>
        <topology evidence="12">Multi-pass membrane protein</topology>
    </subcellularLocation>
</comment>
<evidence type="ECO:0000256" key="7">
    <source>
        <dbReference type="ARBA" id="ARBA00022927"/>
    </source>
</evidence>
<gene>
    <name evidence="14" type="primary">oppC</name>
    <name evidence="14" type="ORF">Hsar01_00766</name>
</gene>
<keyword evidence="3" id="KW-1003">Cell membrane</keyword>
<feature type="transmembrane region" description="Helical" evidence="12">
    <location>
        <begin position="175"/>
        <end position="195"/>
    </location>
</feature>
<evidence type="ECO:0000313" key="14">
    <source>
        <dbReference type="EMBL" id="GAA5481557.1"/>
    </source>
</evidence>
<sequence length="316" mass="34258">MSSPAPKIEKGSSLWRDAWHRLGRNKAAMASFWIIIIIAALCFLGPAVLPLPSPSVIDLDQPAGSPSAAHWFGTDYLGRDLFARVLYGGRVSLLVGLVATSVAVVIGLIYGAISGYVGGKLDDFMMRCVDILFALPFLVLVILFSLVVDEPASTFTEWVIDTTGWPRDDVAPITTLIPLFIAIGAIGWLTIARIVRAQVMTYKKQEFVEAARSLGLGNGRILFRHILPNVIGPVIVYTTLAVPGIMLLESVLSFLGLGVKPPNSSWGILIKEGADRMETNPLLLFFPALFFSSTLFALNFLGDGLRDALDPRSSKD</sequence>
<reference evidence="14 15" key="1">
    <citation type="submission" date="2024-02" db="EMBL/GenBank/DDBJ databases">
        <title>Haloferula sargassicola NBRC 104335.</title>
        <authorList>
            <person name="Ichikawa N."/>
            <person name="Katano-Makiyama Y."/>
            <person name="Hidaka K."/>
        </authorList>
    </citation>
    <scope>NUCLEOTIDE SEQUENCE [LARGE SCALE GENOMIC DNA]</scope>
    <source>
        <strain evidence="14 15">NBRC 104335</strain>
    </source>
</reference>
<dbReference type="Gene3D" id="1.10.3720.10">
    <property type="entry name" value="MetI-like"/>
    <property type="match status" value="1"/>
</dbReference>
<dbReference type="SUPFAM" id="SSF161098">
    <property type="entry name" value="MetI-like"/>
    <property type="match status" value="1"/>
</dbReference>
<keyword evidence="7" id="KW-0653">Protein transport</keyword>
<dbReference type="Proteomes" id="UP001476282">
    <property type="component" value="Unassembled WGS sequence"/>
</dbReference>
<organism evidence="14 15">
    <name type="scientific">Haloferula sargassicola</name>
    <dbReference type="NCBI Taxonomy" id="490096"/>
    <lineage>
        <taxon>Bacteria</taxon>
        <taxon>Pseudomonadati</taxon>
        <taxon>Verrucomicrobiota</taxon>
        <taxon>Verrucomicrobiia</taxon>
        <taxon>Verrucomicrobiales</taxon>
        <taxon>Verrucomicrobiaceae</taxon>
        <taxon>Haloferula</taxon>
    </lineage>
</organism>
<dbReference type="Pfam" id="PF12911">
    <property type="entry name" value="OppC_N"/>
    <property type="match status" value="1"/>
</dbReference>
<comment type="caution">
    <text evidence="14">The sequence shown here is derived from an EMBL/GenBank/DDBJ whole genome shotgun (WGS) entry which is preliminary data.</text>
</comment>
<keyword evidence="2 12" id="KW-0813">Transport</keyword>
<dbReference type="PANTHER" id="PTHR43386">
    <property type="entry name" value="OLIGOPEPTIDE TRANSPORT SYSTEM PERMEASE PROTEIN APPC"/>
    <property type="match status" value="1"/>
</dbReference>
<feature type="transmembrane region" description="Helical" evidence="12">
    <location>
        <begin position="129"/>
        <end position="148"/>
    </location>
</feature>
<proteinExistence type="inferred from homology"/>
<dbReference type="RefSeq" id="WP_353565707.1">
    <property type="nucleotide sequence ID" value="NZ_BAABRI010000003.1"/>
</dbReference>
<keyword evidence="5 12" id="KW-0812">Transmembrane</keyword>
<feature type="transmembrane region" description="Helical" evidence="12">
    <location>
        <begin position="282"/>
        <end position="302"/>
    </location>
</feature>
<dbReference type="InterPro" id="IPR050366">
    <property type="entry name" value="BP-dependent_transpt_permease"/>
</dbReference>
<feature type="transmembrane region" description="Helical" evidence="12">
    <location>
        <begin position="91"/>
        <end position="117"/>
    </location>
</feature>
<evidence type="ECO:0000256" key="5">
    <source>
        <dbReference type="ARBA" id="ARBA00022692"/>
    </source>
</evidence>
<feature type="domain" description="ABC transmembrane type-1" evidence="13">
    <location>
        <begin position="89"/>
        <end position="302"/>
    </location>
</feature>
<dbReference type="PROSITE" id="PS50928">
    <property type="entry name" value="ABC_TM1"/>
    <property type="match status" value="1"/>
</dbReference>
<dbReference type="InterPro" id="IPR035906">
    <property type="entry name" value="MetI-like_sf"/>
</dbReference>
<keyword evidence="6" id="KW-0571">Peptide transport</keyword>
<protein>
    <recommendedName>
        <fullName evidence="11">Oligopeptide transport system permease protein OppC</fullName>
    </recommendedName>
</protein>
<keyword evidence="4" id="KW-0997">Cell inner membrane</keyword>
<evidence type="ECO:0000256" key="2">
    <source>
        <dbReference type="ARBA" id="ARBA00022448"/>
    </source>
</evidence>
<dbReference type="Pfam" id="PF00528">
    <property type="entry name" value="BPD_transp_1"/>
    <property type="match status" value="1"/>
</dbReference>
<dbReference type="PANTHER" id="PTHR43386:SF2">
    <property type="entry name" value="OLIGOPEPTIDE TRANSPORT SYSTEM PERMEASE PROTEIN OPPC"/>
    <property type="match status" value="1"/>
</dbReference>
<keyword evidence="9 12" id="KW-0472">Membrane</keyword>
<dbReference type="EMBL" id="BAABRI010000003">
    <property type="protein sequence ID" value="GAA5481557.1"/>
    <property type="molecule type" value="Genomic_DNA"/>
</dbReference>
<evidence type="ECO:0000256" key="1">
    <source>
        <dbReference type="ARBA" id="ARBA00004429"/>
    </source>
</evidence>
<evidence type="ECO:0000256" key="3">
    <source>
        <dbReference type="ARBA" id="ARBA00022475"/>
    </source>
</evidence>
<accession>A0ABP9UJI6</accession>
<feature type="transmembrane region" description="Helical" evidence="12">
    <location>
        <begin position="30"/>
        <end position="49"/>
    </location>
</feature>
<evidence type="ECO:0000313" key="15">
    <source>
        <dbReference type="Proteomes" id="UP001476282"/>
    </source>
</evidence>
<dbReference type="InterPro" id="IPR000515">
    <property type="entry name" value="MetI-like"/>
</dbReference>
<evidence type="ECO:0000256" key="8">
    <source>
        <dbReference type="ARBA" id="ARBA00022989"/>
    </source>
</evidence>
<evidence type="ECO:0000256" key="9">
    <source>
        <dbReference type="ARBA" id="ARBA00023136"/>
    </source>
</evidence>
<dbReference type="InterPro" id="IPR025966">
    <property type="entry name" value="OppC_N"/>
</dbReference>
<keyword evidence="15" id="KW-1185">Reference proteome</keyword>
<evidence type="ECO:0000256" key="6">
    <source>
        <dbReference type="ARBA" id="ARBA00022856"/>
    </source>
</evidence>
<evidence type="ECO:0000259" key="13">
    <source>
        <dbReference type="PROSITE" id="PS50928"/>
    </source>
</evidence>
<evidence type="ECO:0000256" key="12">
    <source>
        <dbReference type="RuleBase" id="RU363032"/>
    </source>
</evidence>
<feature type="transmembrane region" description="Helical" evidence="12">
    <location>
        <begin position="234"/>
        <end position="257"/>
    </location>
</feature>